<evidence type="ECO:0000313" key="1">
    <source>
        <dbReference type="EMBL" id="RIH65525.1"/>
    </source>
</evidence>
<dbReference type="EMBL" id="QWET01000006">
    <property type="protein sequence ID" value="RIH65525.1"/>
    <property type="molecule type" value="Genomic_DNA"/>
</dbReference>
<dbReference type="Proteomes" id="UP000266441">
    <property type="component" value="Unassembled WGS sequence"/>
</dbReference>
<dbReference type="AlphaFoldDB" id="A0A399D0I2"/>
<evidence type="ECO:0000313" key="2">
    <source>
        <dbReference type="Proteomes" id="UP000266441"/>
    </source>
</evidence>
<name>A0A399D0I2_9BACT</name>
<dbReference type="InterPro" id="IPR017853">
    <property type="entry name" value="GH"/>
</dbReference>
<organism evidence="1 2">
    <name type="scientific">Mariniphaga sediminis</name>
    <dbReference type="NCBI Taxonomy" id="1628158"/>
    <lineage>
        <taxon>Bacteria</taxon>
        <taxon>Pseudomonadati</taxon>
        <taxon>Bacteroidota</taxon>
        <taxon>Bacteroidia</taxon>
        <taxon>Marinilabiliales</taxon>
        <taxon>Prolixibacteraceae</taxon>
        <taxon>Mariniphaga</taxon>
    </lineage>
</organism>
<dbReference type="Gene3D" id="3.20.20.80">
    <property type="entry name" value="Glycosidases"/>
    <property type="match status" value="1"/>
</dbReference>
<gene>
    <name evidence="1" type="ORF">D1164_09785</name>
</gene>
<comment type="caution">
    <text evidence="1">The sequence shown here is derived from an EMBL/GenBank/DDBJ whole genome shotgun (WGS) entry which is preliminary data.</text>
</comment>
<dbReference type="SUPFAM" id="SSF51445">
    <property type="entry name" value="(Trans)glycosidases"/>
    <property type="match status" value="1"/>
</dbReference>
<protein>
    <submittedName>
        <fullName evidence="1">Tat pathway signal protein</fullName>
    </submittedName>
</protein>
<sequence length="324" mass="38149">MNNLNQSPAKAEKVWGCLLHLSFNMWEEYISPHRPFRGFRPDLELSEPLWNDAVQKMADEGVNMIVIDLGDAVRYDSHPEIAVNNAWSTSRLKTELAKMRKLGLEPIPKMNFSAGHDTWMGEYSKMVSTEKYYQVCSDLISEVCTLFDKPRFFHLGMDEESYSHQTYQNHIVIRQKDVWWKDFYFLVDEVEKQGGRAWIWPDYMLWNNPDEFFKKMPKSVVQSNWYYGENLNLNQLNERTKVYVQAYLDLDAHGYDQIPTGSYHAENEKNIMNTVKFGEQKLGAKHLLGFLQTFWKPTIEEYRERILKGIELVGEAKKEFEKGN</sequence>
<proteinExistence type="predicted"/>
<accession>A0A399D0I2</accession>
<reference evidence="1 2" key="1">
    <citation type="journal article" date="2015" name="Int. J. Syst. Evol. Microbiol.">
        <title>Mariniphaga sediminis sp. nov., isolated from coastal sediment.</title>
        <authorList>
            <person name="Wang F.Q."/>
            <person name="Shen Q.Y."/>
            <person name="Chen G.J."/>
            <person name="Du Z.J."/>
        </authorList>
    </citation>
    <scope>NUCLEOTIDE SEQUENCE [LARGE SCALE GENOMIC DNA]</scope>
    <source>
        <strain evidence="1 2">SY21</strain>
    </source>
</reference>
<dbReference type="OrthoDB" id="5179925at2"/>
<keyword evidence="2" id="KW-1185">Reference proteome</keyword>